<dbReference type="GO" id="GO:0016491">
    <property type="term" value="F:oxidoreductase activity"/>
    <property type="evidence" value="ECO:0007669"/>
    <property type="project" value="UniProtKB-KW"/>
</dbReference>
<dbReference type="GeneID" id="93166323"/>
<keyword evidence="4" id="KW-0408">Iron</keyword>
<dbReference type="Proteomes" id="UP000037392">
    <property type="component" value="Unassembled WGS sequence"/>
</dbReference>
<evidence type="ECO:0000256" key="1">
    <source>
        <dbReference type="ARBA" id="ARBA00022485"/>
    </source>
</evidence>
<dbReference type="AlphaFoldDB" id="A0A0J9DYN9"/>
<gene>
    <name evidence="6" type="ORF">HMPREF9470_00753</name>
</gene>
<dbReference type="Gene3D" id="3.50.50.60">
    <property type="entry name" value="FAD/NAD(P)-binding domain"/>
    <property type="match status" value="1"/>
</dbReference>
<evidence type="ECO:0008006" key="8">
    <source>
        <dbReference type="Google" id="ProtNLM"/>
    </source>
</evidence>
<proteinExistence type="predicted"/>
<organism evidence="6 7">
    <name type="scientific">[Clostridium] citroniae WAL-19142</name>
    <dbReference type="NCBI Taxonomy" id="742734"/>
    <lineage>
        <taxon>Bacteria</taxon>
        <taxon>Bacillati</taxon>
        <taxon>Bacillota</taxon>
        <taxon>Clostridia</taxon>
        <taxon>Lachnospirales</taxon>
        <taxon>Lachnospiraceae</taxon>
        <taxon>Enterocloster</taxon>
    </lineage>
</organism>
<dbReference type="InterPro" id="IPR039650">
    <property type="entry name" value="HdrA-like"/>
</dbReference>
<keyword evidence="2" id="KW-0479">Metal-binding</keyword>
<dbReference type="PATRIC" id="fig|742734.4.peg.802"/>
<evidence type="ECO:0000256" key="5">
    <source>
        <dbReference type="ARBA" id="ARBA00023014"/>
    </source>
</evidence>
<dbReference type="PANTHER" id="PTHR43498:SF1">
    <property type="entry name" value="COB--COM HETERODISULFIDE REDUCTASE IRON-SULFUR SUBUNIT A"/>
    <property type="match status" value="1"/>
</dbReference>
<protein>
    <recommendedName>
        <fullName evidence="8">FAD-dependent oxidoreductase 2 FAD binding domain-containing protein</fullName>
    </recommendedName>
</protein>
<evidence type="ECO:0000313" key="6">
    <source>
        <dbReference type="EMBL" id="KMW08340.1"/>
    </source>
</evidence>
<keyword evidence="5" id="KW-0411">Iron-sulfur</keyword>
<dbReference type="PANTHER" id="PTHR43498">
    <property type="entry name" value="FERREDOXIN:COB-COM HETERODISULFIDE REDUCTASE SUBUNIT A"/>
    <property type="match status" value="1"/>
</dbReference>
<dbReference type="Pfam" id="PF12831">
    <property type="entry name" value="FAD_oxidored"/>
    <property type="match status" value="1"/>
</dbReference>
<evidence type="ECO:0000256" key="4">
    <source>
        <dbReference type="ARBA" id="ARBA00023004"/>
    </source>
</evidence>
<comment type="caution">
    <text evidence="6">The sequence shown here is derived from an EMBL/GenBank/DDBJ whole genome shotgun (WGS) entry which is preliminary data.</text>
</comment>
<name>A0A0J9DYN9_9FIRM</name>
<dbReference type="SUPFAM" id="SSF51905">
    <property type="entry name" value="FAD/NAD(P)-binding domain"/>
    <property type="match status" value="1"/>
</dbReference>
<sequence>MLGYYGEYDVIVCGGGTSGVSAAIAAARAGAKTLIIERVGQLGGQMNYSGPPGFSFAWLYNARHEQIVGGISKEIYDMMLEDGHAMAEHHQKWRAAYQFNYIDPDWFGMYIYQLLTEAGCEFMLHSLVTEVVREGDEVKGVICEHPGGRSMVLGKVVIDCTGEGEVCYMAGAQTDILPKDLLEPATVAFTCDGVDWDRFMEYFMNHLEEFDFNHIYDPYINMNEDEIRDEIRKNVKTIEDVGEIMGFVCLHEKAMKVGEWHNYSGVGFFIMPREGGRIQAHFQHSSQVGHVDCTDVRDLTRVEIEAREQNEIAYKFFRKYVPGFESMYITRVCPEARIRETRRVVGDYILTAEDVAEARKFEDVIGKSSFPTGPKHVLPTDENTTNGTLTVASVARHPKDGGSNDIPYRTLVVKGLENILVAGKAISTDRPSHNRFLQQTMVTGQAAGCAAAICAGKGITPRQLEESVNELQDLLLKQGAILYGTH</sequence>
<keyword evidence="1" id="KW-0004">4Fe-4S</keyword>
<dbReference type="EMBL" id="ADLK01000089">
    <property type="protein sequence ID" value="KMW08340.1"/>
    <property type="molecule type" value="Genomic_DNA"/>
</dbReference>
<dbReference type="GO" id="GO:0046872">
    <property type="term" value="F:metal ion binding"/>
    <property type="evidence" value="ECO:0007669"/>
    <property type="project" value="UniProtKB-KW"/>
</dbReference>
<accession>A0A0J9DYN9</accession>
<evidence type="ECO:0000313" key="7">
    <source>
        <dbReference type="Proteomes" id="UP000037392"/>
    </source>
</evidence>
<dbReference type="RefSeq" id="WP_048929200.1">
    <property type="nucleotide sequence ID" value="NZ_KQ235875.1"/>
</dbReference>
<dbReference type="GO" id="GO:0051539">
    <property type="term" value="F:4 iron, 4 sulfur cluster binding"/>
    <property type="evidence" value="ECO:0007669"/>
    <property type="project" value="UniProtKB-KW"/>
</dbReference>
<dbReference type="InterPro" id="IPR036188">
    <property type="entry name" value="FAD/NAD-bd_sf"/>
</dbReference>
<keyword evidence="3" id="KW-0560">Oxidoreductase</keyword>
<dbReference type="PRINTS" id="PR00411">
    <property type="entry name" value="PNDRDTASEI"/>
</dbReference>
<reference evidence="6 7" key="1">
    <citation type="submission" date="2011-04" db="EMBL/GenBank/DDBJ databases">
        <title>The Genome Sequence of Clostridium citroniae WAL-19142.</title>
        <authorList>
            <consortium name="The Broad Institute Genome Sequencing Platform"/>
            <person name="Earl A."/>
            <person name="Ward D."/>
            <person name="Feldgarden M."/>
            <person name="Gevers D."/>
            <person name="Warren Y.A."/>
            <person name="Tyrrell K.L."/>
            <person name="Citron D.M."/>
            <person name="Goldstein E.J."/>
            <person name="Daigneault M."/>
            <person name="Allen-Vercoe E."/>
            <person name="Young S.K."/>
            <person name="Zeng Q."/>
            <person name="Gargeya S."/>
            <person name="Fitzgerald M."/>
            <person name="Haas B."/>
            <person name="Abouelleil A."/>
            <person name="Alvarado L."/>
            <person name="Arachchi H.M."/>
            <person name="Berlin A."/>
            <person name="Brown A."/>
            <person name="Chapman S.B."/>
            <person name="Chen Z."/>
            <person name="Dunbar C."/>
            <person name="Freedman E."/>
            <person name="Gearin G."/>
            <person name="Gellesch M."/>
            <person name="Goldberg J."/>
            <person name="Griggs A."/>
            <person name="Gujja S."/>
            <person name="Heilman E.R."/>
            <person name="Heiman D."/>
            <person name="Howarth C."/>
            <person name="Larson L."/>
            <person name="Lui A."/>
            <person name="MacDonald P.J."/>
            <person name="Mehta T."/>
            <person name="Montmayeur A."/>
            <person name="Murphy C."/>
            <person name="Neiman D."/>
            <person name="Pearson M."/>
            <person name="Priest M."/>
            <person name="Roberts A."/>
            <person name="Saif S."/>
            <person name="Shea T."/>
            <person name="Shenoy N."/>
            <person name="Sisk P."/>
            <person name="Stolte C."/>
            <person name="Sykes S."/>
            <person name="White J."/>
            <person name="Yandava C."/>
            <person name="Wortman J."/>
            <person name="Nusbaum C."/>
            <person name="Birren B."/>
        </authorList>
    </citation>
    <scope>NUCLEOTIDE SEQUENCE [LARGE SCALE GENOMIC DNA]</scope>
    <source>
        <strain evidence="6 7">WAL-19142</strain>
    </source>
</reference>
<evidence type="ECO:0000256" key="2">
    <source>
        <dbReference type="ARBA" id="ARBA00022723"/>
    </source>
</evidence>
<dbReference type="OrthoDB" id="9759982at2"/>
<evidence type="ECO:0000256" key="3">
    <source>
        <dbReference type="ARBA" id="ARBA00023002"/>
    </source>
</evidence>